<dbReference type="InterPro" id="IPR052174">
    <property type="entry name" value="Flavoredoxin"/>
</dbReference>
<reference evidence="5 6" key="1">
    <citation type="submission" date="2015-09" db="EMBL/GenBank/DDBJ databases">
        <authorList>
            <consortium name="Pathogen Informatics"/>
        </authorList>
    </citation>
    <scope>NUCLEOTIDE SEQUENCE [LARGE SCALE GENOMIC DNA]</scope>
    <source>
        <strain evidence="5 6">2789STDY5834858</strain>
    </source>
</reference>
<evidence type="ECO:0000256" key="2">
    <source>
        <dbReference type="ARBA" id="ARBA00022630"/>
    </source>
</evidence>
<dbReference type="RefSeq" id="WP_055259421.1">
    <property type="nucleotide sequence ID" value="NZ_CABIXL010000005.1"/>
</dbReference>
<evidence type="ECO:0000256" key="3">
    <source>
        <dbReference type="ARBA" id="ARBA00038054"/>
    </source>
</evidence>
<feature type="domain" description="Flavin reductase like" evidence="4">
    <location>
        <begin position="10"/>
        <end position="151"/>
    </location>
</feature>
<protein>
    <submittedName>
        <fullName evidence="5">Flavoredoxin</fullName>
    </submittedName>
</protein>
<evidence type="ECO:0000313" key="5">
    <source>
        <dbReference type="EMBL" id="CUO01486.1"/>
    </source>
</evidence>
<dbReference type="PANTHER" id="PTHR43567:SF1">
    <property type="entry name" value="FLAVOREDOXIN"/>
    <property type="match status" value="1"/>
</dbReference>
<accession>A0ABM9UR22</accession>
<dbReference type="InterPro" id="IPR002563">
    <property type="entry name" value="Flavin_Rdtase-like_dom"/>
</dbReference>
<comment type="cofactor">
    <cofactor evidence="1">
        <name>FMN</name>
        <dbReference type="ChEBI" id="CHEBI:58210"/>
    </cofactor>
</comment>
<dbReference type="Pfam" id="PF01613">
    <property type="entry name" value="Flavin_Reduct"/>
    <property type="match status" value="1"/>
</dbReference>
<keyword evidence="6" id="KW-1185">Reference proteome</keyword>
<organism evidence="5 6">
    <name type="scientific">Sarcina ventriculi</name>
    <name type="common">Clostridium ventriculi</name>
    <dbReference type="NCBI Taxonomy" id="1267"/>
    <lineage>
        <taxon>Bacteria</taxon>
        <taxon>Bacillati</taxon>
        <taxon>Bacillota</taxon>
        <taxon>Clostridia</taxon>
        <taxon>Eubacteriales</taxon>
        <taxon>Clostridiaceae</taxon>
        <taxon>Sarcina</taxon>
    </lineage>
</organism>
<dbReference type="Gene3D" id="2.30.110.10">
    <property type="entry name" value="Electron Transport, Fmn-binding Protein, Chain A"/>
    <property type="match status" value="1"/>
</dbReference>
<comment type="caution">
    <text evidence="5">The sequence shown here is derived from an EMBL/GenBank/DDBJ whole genome shotgun (WGS) entry which is preliminary data.</text>
</comment>
<name>A0ABM9UR22_SARVE</name>
<dbReference type="EMBL" id="CYZR01000005">
    <property type="protein sequence ID" value="CUO01486.1"/>
    <property type="molecule type" value="Genomic_DNA"/>
</dbReference>
<comment type="similarity">
    <text evidence="3">Belongs to the flavoredoxin family.</text>
</comment>
<evidence type="ECO:0000313" key="6">
    <source>
        <dbReference type="Proteomes" id="UP000095488"/>
    </source>
</evidence>
<gene>
    <name evidence="5" type="primary">flr_2</name>
    <name evidence="5" type="ORF">ERS852473_01669</name>
</gene>
<sequence>MGRVNLGSTTINYPMPVVLIGSKTNKGKSDFLTVSWITMVSENPYKVLISLCKKHTISAEIKENKAFSICVPSKEQVKNVDYCGVVGMENLNKADFFHIFYGTLDGTPMIEECKLNAECKVEKIIDCGSHELFIGEILQVHVDDSVTSDKKVCLEKMQPMILDTDNKKYREIGNIVDDAFKKYK</sequence>
<proteinExistence type="inferred from homology"/>
<evidence type="ECO:0000259" key="4">
    <source>
        <dbReference type="SMART" id="SM00903"/>
    </source>
</evidence>
<dbReference type="Proteomes" id="UP000095488">
    <property type="component" value="Unassembled WGS sequence"/>
</dbReference>
<dbReference type="SMART" id="SM00903">
    <property type="entry name" value="Flavin_Reduct"/>
    <property type="match status" value="1"/>
</dbReference>
<dbReference type="PANTHER" id="PTHR43567">
    <property type="entry name" value="FLAVOREDOXIN-RELATED-RELATED"/>
    <property type="match status" value="1"/>
</dbReference>
<keyword evidence="2" id="KW-0285">Flavoprotein</keyword>
<dbReference type="SUPFAM" id="SSF50475">
    <property type="entry name" value="FMN-binding split barrel"/>
    <property type="match status" value="1"/>
</dbReference>
<evidence type="ECO:0000256" key="1">
    <source>
        <dbReference type="ARBA" id="ARBA00001917"/>
    </source>
</evidence>
<dbReference type="InterPro" id="IPR012349">
    <property type="entry name" value="Split_barrel_FMN-bd"/>
</dbReference>